<keyword evidence="6" id="KW-0418">Kinase</keyword>
<keyword evidence="6" id="KW-0808">Transferase</keyword>
<dbReference type="Pfam" id="PF01869">
    <property type="entry name" value="BcrAD_BadFG"/>
    <property type="match status" value="1"/>
</dbReference>
<evidence type="ECO:0000313" key="6">
    <source>
        <dbReference type="EMBL" id="KOC71037.1"/>
    </source>
</evidence>
<dbReference type="InterPro" id="IPR002731">
    <property type="entry name" value="ATPase_BadF"/>
</dbReference>
<evidence type="ECO:0000256" key="3">
    <source>
        <dbReference type="ARBA" id="ARBA00014974"/>
    </source>
</evidence>
<dbReference type="EC" id="2.7.1.59" evidence="2"/>
<name>A0A0L7RJ89_9HYME</name>
<dbReference type="InterPro" id="IPR043129">
    <property type="entry name" value="ATPase_NBD"/>
</dbReference>
<dbReference type="Gene3D" id="3.30.420.40">
    <property type="match status" value="1"/>
</dbReference>
<accession>A0A0L7RJ89</accession>
<dbReference type="SUPFAM" id="SSF53067">
    <property type="entry name" value="Actin-like ATPase domain"/>
    <property type="match status" value="1"/>
</dbReference>
<reference evidence="6 7" key="1">
    <citation type="submission" date="2015-07" db="EMBL/GenBank/DDBJ databases">
        <title>The genome of Habropoda laboriosa.</title>
        <authorList>
            <person name="Pan H."/>
            <person name="Kapheim K."/>
        </authorList>
    </citation>
    <scope>NUCLEOTIDE SEQUENCE [LARGE SCALE GENOMIC DNA]</scope>
    <source>
        <strain evidence="6">0110345459</strain>
    </source>
</reference>
<dbReference type="GO" id="GO:0045127">
    <property type="term" value="F:N-acetylglucosamine kinase activity"/>
    <property type="evidence" value="ECO:0007669"/>
    <property type="project" value="UniProtKB-EC"/>
</dbReference>
<dbReference type="PANTHER" id="PTHR12862:SF0">
    <property type="entry name" value="N-ACETYL-D-GLUCOSAMINE KINASE"/>
    <property type="match status" value="1"/>
</dbReference>
<dbReference type="OrthoDB" id="311172at2759"/>
<dbReference type="STRING" id="597456.A0A0L7RJ89"/>
<protein>
    <recommendedName>
        <fullName evidence="3">N-acetyl-D-glucosamine kinase</fullName>
        <ecNumber evidence="2">2.7.1.59</ecNumber>
    </recommendedName>
    <alternativeName>
        <fullName evidence="4">GlcNAc kinase</fullName>
    </alternativeName>
</protein>
<evidence type="ECO:0000313" key="7">
    <source>
        <dbReference type="Proteomes" id="UP000053825"/>
    </source>
</evidence>
<dbReference type="AlphaFoldDB" id="A0A0L7RJ89"/>
<dbReference type="Proteomes" id="UP000053825">
    <property type="component" value="Unassembled WGS sequence"/>
</dbReference>
<gene>
    <name evidence="6" type="ORF">WH47_05023</name>
</gene>
<dbReference type="PANTHER" id="PTHR12862">
    <property type="entry name" value="BADF TYPE ATPASE DOMAIN-CONTAINING PROTEIN"/>
    <property type="match status" value="1"/>
</dbReference>
<organism evidence="6 7">
    <name type="scientific">Habropoda laboriosa</name>
    <dbReference type="NCBI Taxonomy" id="597456"/>
    <lineage>
        <taxon>Eukaryota</taxon>
        <taxon>Metazoa</taxon>
        <taxon>Ecdysozoa</taxon>
        <taxon>Arthropoda</taxon>
        <taxon>Hexapoda</taxon>
        <taxon>Insecta</taxon>
        <taxon>Pterygota</taxon>
        <taxon>Neoptera</taxon>
        <taxon>Endopterygota</taxon>
        <taxon>Hymenoptera</taxon>
        <taxon>Apocrita</taxon>
        <taxon>Aculeata</taxon>
        <taxon>Apoidea</taxon>
        <taxon>Anthophila</taxon>
        <taxon>Apidae</taxon>
        <taxon>Habropoda</taxon>
    </lineage>
</organism>
<evidence type="ECO:0000256" key="2">
    <source>
        <dbReference type="ARBA" id="ARBA00012122"/>
    </source>
</evidence>
<dbReference type="EMBL" id="KQ414581">
    <property type="protein sequence ID" value="KOC71037.1"/>
    <property type="molecule type" value="Genomic_DNA"/>
</dbReference>
<evidence type="ECO:0000259" key="5">
    <source>
        <dbReference type="Pfam" id="PF01869"/>
    </source>
</evidence>
<proteinExistence type="inferred from homology"/>
<sequence length="274" mass="30839">MIQEKYPNAAKAIFVSSDTMGSLKTALDTGGIVLIAGTGSNGLLIQPDRTIARCGGWGHFMGDEGSAMWIAVRACKYVFDHLDDLAQSPKPINYVWPAMRHYFNATCTDDMLPHFYKNFNKTTFAKFTKEIVIGCEKKDPLCLHLLKENGRMLAKHIIALAKKAHNELKLAHGGLKVVCVGSVWKSWDLMKNAFLDEIHESKAVDELSMIRLTVSAALGACYLATEQINWVFTKPYEKNMEVFYRYKRENYVKPLEDSTESNVVFVPCSDVKKD</sequence>
<keyword evidence="7" id="KW-1185">Reference proteome</keyword>
<comment type="similarity">
    <text evidence="1">Belongs to the eukaryotic-type N-acetylglucosamine kinase family.</text>
</comment>
<evidence type="ECO:0000256" key="4">
    <source>
        <dbReference type="ARBA" id="ARBA00031123"/>
    </source>
</evidence>
<dbReference type="InterPro" id="IPR039758">
    <property type="entry name" value="NAGK-like"/>
</dbReference>
<evidence type="ECO:0000256" key="1">
    <source>
        <dbReference type="ARBA" id="ARBA00006198"/>
    </source>
</evidence>
<feature type="domain" description="ATPase BadF/BadG/BcrA/BcrD type" evidence="5">
    <location>
        <begin position="18"/>
        <end position="223"/>
    </location>
</feature>